<dbReference type="Proteomes" id="UP000218287">
    <property type="component" value="Plasmid Plasmid3 dna"/>
</dbReference>
<gene>
    <name evidence="1" type="ORF">NIES21_61260</name>
</gene>
<reference evidence="1 2" key="1">
    <citation type="submission" date="2017-06" db="EMBL/GenBank/DDBJ databases">
        <title>Genome sequencing of cyanobaciteial culture collection at National Institute for Environmental Studies (NIES).</title>
        <authorList>
            <person name="Hirose Y."/>
            <person name="Shimura Y."/>
            <person name="Fujisawa T."/>
            <person name="Nakamura Y."/>
            <person name="Kawachi M."/>
        </authorList>
    </citation>
    <scope>NUCLEOTIDE SEQUENCE [LARGE SCALE GENOMIC DNA]</scope>
    <source>
        <strain evidence="1 2">NIES-21</strain>
        <plasmid evidence="2">Plasmid3 dna</plasmid>
    </source>
</reference>
<geneLocation type="plasmid" evidence="2">
    <name>Plasmid3 dna</name>
</geneLocation>
<dbReference type="AlphaFoldDB" id="A0A1Z4GSJ8"/>
<name>A0A1Z4GSJ8_9CYAN</name>
<dbReference type="OrthoDB" id="516395at2"/>
<sequence length="119" mass="13347">MQLSGKGNHAGRKHCNINKQTSAAVLIAALECIEDAQNAASDAEFPAECGREMLQGCLEDIAQDWSDEQFQRWFDGIEAKYGSRSPLGISMIGLYRCVVRIIQMYDTRLSIELMFVKDK</sequence>
<keyword evidence="1" id="KW-0614">Plasmid</keyword>
<dbReference type="EMBL" id="AP018177">
    <property type="protein sequence ID" value="BAY20256.1"/>
    <property type="molecule type" value="Genomic_DNA"/>
</dbReference>
<protein>
    <submittedName>
        <fullName evidence="1">Uncharacterized protein</fullName>
    </submittedName>
</protein>
<evidence type="ECO:0000313" key="2">
    <source>
        <dbReference type="Proteomes" id="UP000218287"/>
    </source>
</evidence>
<accession>A0A1Z4GSJ8</accession>
<evidence type="ECO:0000313" key="1">
    <source>
        <dbReference type="EMBL" id="BAY20256.1"/>
    </source>
</evidence>
<organism evidence="1 2">
    <name type="scientific">Anabaenopsis circularis NIES-21</name>
    <dbReference type="NCBI Taxonomy" id="1085406"/>
    <lineage>
        <taxon>Bacteria</taxon>
        <taxon>Bacillati</taxon>
        <taxon>Cyanobacteriota</taxon>
        <taxon>Cyanophyceae</taxon>
        <taxon>Nostocales</taxon>
        <taxon>Nodulariaceae</taxon>
        <taxon>Anabaenopsis</taxon>
    </lineage>
</organism>
<proteinExistence type="predicted"/>
<keyword evidence="2" id="KW-1185">Reference proteome</keyword>